<keyword evidence="2" id="KW-1185">Reference proteome</keyword>
<proteinExistence type="predicted"/>
<dbReference type="InterPro" id="IPR009351">
    <property type="entry name" value="AlkZ-like"/>
</dbReference>
<dbReference type="RefSeq" id="WP_052591225.1">
    <property type="nucleotide sequence ID" value="NZ_CP011112.1"/>
</dbReference>
<accession>A0A0K1JH71</accession>
<reference evidence="1 2" key="1">
    <citation type="submission" date="2015-03" db="EMBL/GenBank/DDBJ databases">
        <title>Luteipulveratus halotolerans sp. nov., a novel actinobacterium (Dermacoccaceae) from Sarawak, Malaysia.</title>
        <authorList>
            <person name="Juboi H."/>
            <person name="Basik A."/>
            <person name="Shamsul S.S."/>
            <person name="Arnold P."/>
            <person name="Schmitt E.K."/>
            <person name="Sanglier J.-J."/>
            <person name="Yeo T."/>
        </authorList>
    </citation>
    <scope>NUCLEOTIDE SEQUENCE [LARGE SCALE GENOMIC DNA]</scope>
    <source>
        <strain evidence="1 2">MN07-A0370</strain>
    </source>
</reference>
<name>A0A0K1JH71_9MICO</name>
<dbReference type="OrthoDB" id="9787207at2"/>
<dbReference type="AlphaFoldDB" id="A0A0K1JH71"/>
<evidence type="ECO:0000313" key="1">
    <source>
        <dbReference type="EMBL" id="AKU16059.1"/>
    </source>
</evidence>
<dbReference type="PANTHER" id="PTHR30528">
    <property type="entry name" value="CYTOPLASMIC PROTEIN"/>
    <property type="match status" value="1"/>
</dbReference>
<dbReference type="Proteomes" id="UP000066480">
    <property type="component" value="Chromosome"/>
</dbReference>
<evidence type="ECO:0000313" key="2">
    <source>
        <dbReference type="Proteomes" id="UP000066480"/>
    </source>
</evidence>
<organism evidence="1 2">
    <name type="scientific">Luteipulveratus mongoliensis</name>
    <dbReference type="NCBI Taxonomy" id="571913"/>
    <lineage>
        <taxon>Bacteria</taxon>
        <taxon>Bacillati</taxon>
        <taxon>Actinomycetota</taxon>
        <taxon>Actinomycetes</taxon>
        <taxon>Micrococcales</taxon>
        <taxon>Dermacoccaceae</taxon>
        <taxon>Luteipulveratus</taxon>
    </lineage>
</organism>
<dbReference type="Pfam" id="PF06224">
    <property type="entry name" value="AlkZ-like"/>
    <property type="match status" value="1"/>
</dbReference>
<dbReference type="PANTHER" id="PTHR30528:SF0">
    <property type="entry name" value="CYTOPLASMIC PROTEIN"/>
    <property type="match status" value="1"/>
</dbReference>
<protein>
    <submittedName>
        <fullName evidence="1">Cytoplasmic protein</fullName>
    </submittedName>
</protein>
<dbReference type="KEGG" id="lmoi:VV02_09655"/>
<dbReference type="PATRIC" id="fig|571913.6.peg.1972"/>
<dbReference type="EMBL" id="CP011112">
    <property type="protein sequence ID" value="AKU16059.1"/>
    <property type="molecule type" value="Genomic_DNA"/>
</dbReference>
<gene>
    <name evidence="1" type="ORF">VV02_09655</name>
</gene>
<sequence length="386" mass="44205">MPVAAALTQAEARHIWMRAQRLDSRDPFGDAGEGAVSAAVDQLGYVQIDTINVIERCHHHILWSRIPDYRPADLQRAQARDKSVFEYWTHALAYVPTERFRYSLPQMRARRTAPIPSWYSSVTEDDVRRVVRQIRADGPLTIRDFKNDALVEKTHLWASRKPSKAALELAFDRGLLTVSGRDGMVKTYDLPDRHFGWERAPRPATDRQVQAFQLDRALRAQGVVSVESTTHLQKLPARVAMREIIERRVRRKELVPVAIDGAEKVEHWAEPATLDVPPPPPVEELVHVLSPFDPLVIMRKRLSSFFGYDHVFEAYVPKAKRVYGYFTLPVLVGDEVVAAIDLKTDRDQRRLLVQQWTWVGRGNARDHQAAIDAELTRFERFQLGDG</sequence>